<keyword evidence="1" id="KW-1133">Transmembrane helix</keyword>
<organism evidence="2 3">
    <name type="scientific">Hymenobacter gummosus</name>
    <dbReference type="NCBI Taxonomy" id="1776032"/>
    <lineage>
        <taxon>Bacteria</taxon>
        <taxon>Pseudomonadati</taxon>
        <taxon>Bacteroidota</taxon>
        <taxon>Cytophagia</taxon>
        <taxon>Cytophagales</taxon>
        <taxon>Hymenobacteraceae</taxon>
        <taxon>Hymenobacter</taxon>
    </lineage>
</organism>
<protein>
    <submittedName>
        <fullName evidence="2">Uncharacterized protein</fullName>
    </submittedName>
</protein>
<evidence type="ECO:0000256" key="1">
    <source>
        <dbReference type="SAM" id="Phobius"/>
    </source>
</evidence>
<dbReference type="OrthoDB" id="9886849at2"/>
<feature type="transmembrane region" description="Helical" evidence="1">
    <location>
        <begin position="74"/>
        <end position="93"/>
    </location>
</feature>
<name>A0A3S0K231_9BACT</name>
<dbReference type="RefSeq" id="WP_126695423.1">
    <property type="nucleotide sequence ID" value="NZ_RXOF01000016.1"/>
</dbReference>
<feature type="transmembrane region" description="Helical" evidence="1">
    <location>
        <begin position="7"/>
        <end position="26"/>
    </location>
</feature>
<evidence type="ECO:0000313" key="2">
    <source>
        <dbReference type="EMBL" id="RTQ46259.1"/>
    </source>
</evidence>
<gene>
    <name evidence="2" type="ORF">EJV47_22280</name>
</gene>
<comment type="caution">
    <text evidence="2">The sequence shown here is derived from an EMBL/GenBank/DDBJ whole genome shotgun (WGS) entry which is preliminary data.</text>
</comment>
<accession>A0A3S0K231</accession>
<reference evidence="2 3" key="1">
    <citation type="submission" date="2018-12" db="EMBL/GenBank/DDBJ databases">
        <title>Hymenobacter gummosus sp. nov., isolated from a spring.</title>
        <authorList>
            <person name="Nie L."/>
        </authorList>
    </citation>
    <scope>NUCLEOTIDE SEQUENCE [LARGE SCALE GENOMIC DNA]</scope>
    <source>
        <strain evidence="2 3">KCTC 52166</strain>
    </source>
</reference>
<evidence type="ECO:0000313" key="3">
    <source>
        <dbReference type="Proteomes" id="UP000282184"/>
    </source>
</evidence>
<dbReference type="Proteomes" id="UP000282184">
    <property type="component" value="Unassembled WGS sequence"/>
</dbReference>
<keyword evidence="3" id="KW-1185">Reference proteome</keyword>
<keyword evidence="1" id="KW-0472">Membrane</keyword>
<sequence>MATILRVLKYLLSTVTLLWLTVFMSPYKDHYGAIGRYYFDDDAICFGLILSFGGFMLHLPSILAAKFPPRGLRALLNCCFLLCYIGLLCYWGYYLTSDAAVHEAG</sequence>
<proteinExistence type="predicted"/>
<feature type="transmembrane region" description="Helical" evidence="1">
    <location>
        <begin position="46"/>
        <end position="67"/>
    </location>
</feature>
<dbReference type="EMBL" id="RXOF01000016">
    <property type="protein sequence ID" value="RTQ46259.1"/>
    <property type="molecule type" value="Genomic_DNA"/>
</dbReference>
<dbReference type="AlphaFoldDB" id="A0A3S0K231"/>
<keyword evidence="1" id="KW-0812">Transmembrane</keyword>